<keyword evidence="1" id="KW-1133">Transmembrane helix</keyword>
<accession>A0A817W4T1</accession>
<dbReference type="Proteomes" id="UP000663872">
    <property type="component" value="Unassembled WGS sequence"/>
</dbReference>
<gene>
    <name evidence="2" type="ORF">GRG538_LOCUS5538</name>
</gene>
<evidence type="ECO:0000313" key="2">
    <source>
        <dbReference type="EMBL" id="CAF3351178.1"/>
    </source>
</evidence>
<sequence>MDMSYKHRVIKNLEMPDKYTLKTIQLLIKLFPRLEHLTVEVNTKELEPTIEYLIENKYGSVHGLLFLCIAGIYECDFYKLTAFIQSKKFIHDDCVKFVESGFMFMVVNLIVSNLIYFYVYGGKSNCFEYNLFLCIINIIIFQ</sequence>
<keyword evidence="1" id="KW-0812">Transmembrane</keyword>
<feature type="transmembrane region" description="Helical" evidence="1">
    <location>
        <begin position="97"/>
        <end position="119"/>
    </location>
</feature>
<reference evidence="2" key="1">
    <citation type="submission" date="2021-02" db="EMBL/GenBank/DDBJ databases">
        <authorList>
            <person name="Nowell W R."/>
        </authorList>
    </citation>
    <scope>NUCLEOTIDE SEQUENCE</scope>
</reference>
<proteinExistence type="predicted"/>
<comment type="caution">
    <text evidence="2">The sequence shown here is derived from an EMBL/GenBank/DDBJ whole genome shotgun (WGS) entry which is preliminary data.</text>
</comment>
<organism evidence="2 3">
    <name type="scientific">Rotaria socialis</name>
    <dbReference type="NCBI Taxonomy" id="392032"/>
    <lineage>
        <taxon>Eukaryota</taxon>
        <taxon>Metazoa</taxon>
        <taxon>Spiralia</taxon>
        <taxon>Gnathifera</taxon>
        <taxon>Rotifera</taxon>
        <taxon>Eurotatoria</taxon>
        <taxon>Bdelloidea</taxon>
        <taxon>Philodinida</taxon>
        <taxon>Philodinidae</taxon>
        <taxon>Rotaria</taxon>
    </lineage>
</organism>
<dbReference type="EMBL" id="CAJNYT010000462">
    <property type="protein sequence ID" value="CAF3351178.1"/>
    <property type="molecule type" value="Genomic_DNA"/>
</dbReference>
<name>A0A817W4T1_9BILA</name>
<protein>
    <submittedName>
        <fullName evidence="2">Uncharacterized protein</fullName>
    </submittedName>
</protein>
<dbReference type="AlphaFoldDB" id="A0A817W4T1"/>
<evidence type="ECO:0000313" key="3">
    <source>
        <dbReference type="Proteomes" id="UP000663872"/>
    </source>
</evidence>
<keyword evidence="1" id="KW-0472">Membrane</keyword>
<evidence type="ECO:0000256" key="1">
    <source>
        <dbReference type="SAM" id="Phobius"/>
    </source>
</evidence>